<evidence type="ECO:0000313" key="7">
    <source>
        <dbReference type="Proteomes" id="UP001591681"/>
    </source>
</evidence>
<reference evidence="6 7" key="1">
    <citation type="submission" date="2024-09" db="EMBL/GenBank/DDBJ databases">
        <title>A chromosome-level genome assembly of Gray's grenadier anchovy, Coilia grayii.</title>
        <authorList>
            <person name="Fu Z."/>
        </authorList>
    </citation>
    <scope>NUCLEOTIDE SEQUENCE [LARGE SCALE GENOMIC DNA]</scope>
    <source>
        <strain evidence="6">G4</strain>
        <tissue evidence="6">Muscle</tissue>
    </source>
</reference>
<feature type="chain" id="PRO_5044827929" evidence="5">
    <location>
        <begin position="24"/>
        <end position="151"/>
    </location>
</feature>
<dbReference type="GO" id="GO:0005576">
    <property type="term" value="C:extracellular region"/>
    <property type="evidence" value="ECO:0007669"/>
    <property type="project" value="UniProtKB-SubCell"/>
</dbReference>
<evidence type="ECO:0000313" key="6">
    <source>
        <dbReference type="EMBL" id="KAL2089479.1"/>
    </source>
</evidence>
<feature type="signal peptide" evidence="5">
    <location>
        <begin position="1"/>
        <end position="23"/>
    </location>
</feature>
<dbReference type="Proteomes" id="UP001591681">
    <property type="component" value="Unassembled WGS sequence"/>
</dbReference>
<comment type="caution">
    <text evidence="6">The sequence shown here is derived from an EMBL/GenBank/DDBJ whole genome shotgun (WGS) entry which is preliminary data.</text>
</comment>
<dbReference type="PANTHER" id="PTHR15040:SF1">
    <property type="entry name" value="DERMATOPONTIN-LIKE ISOFORM X1"/>
    <property type="match status" value="1"/>
</dbReference>
<sequence length="151" mass="17051">MKSFISRLNVLLMCMAATTSAKALTPTYSTNGTLDMEKLSEIIEELAHRPVYDMSNSKGRRAKRYANDFDGDLLFICPYGQSFSRISSYNSDHHGDRRFSISCAPVVSSYTDCSQTNWVNHFDEAFTYTCPKNFVIAGIGSVHSNNHEDRR</sequence>
<dbReference type="EMBL" id="JBHFQA010000012">
    <property type="protein sequence ID" value="KAL2089479.1"/>
    <property type="molecule type" value="Genomic_DNA"/>
</dbReference>
<keyword evidence="5" id="KW-0732">Signal</keyword>
<keyword evidence="7" id="KW-1185">Reference proteome</keyword>
<dbReference type="AlphaFoldDB" id="A0ABD1JRK7"/>
<dbReference type="InterPro" id="IPR026645">
    <property type="entry name" value="Dermatopontin"/>
</dbReference>
<evidence type="ECO:0000256" key="2">
    <source>
        <dbReference type="ARBA" id="ARBA00008712"/>
    </source>
</evidence>
<comment type="subcellular location">
    <subcellularLocation>
        <location evidence="1">Secreted</location>
    </subcellularLocation>
</comment>
<dbReference type="Pfam" id="PF14704">
    <property type="entry name" value="DERM"/>
    <property type="match status" value="1"/>
</dbReference>
<gene>
    <name evidence="6" type="ORF">ACEWY4_014167</name>
</gene>
<protein>
    <submittedName>
        <fullName evidence="6">Uncharacterized protein</fullName>
    </submittedName>
</protein>
<dbReference type="PANTHER" id="PTHR15040">
    <property type="entry name" value="DERMATOPONTIN-RELATED"/>
    <property type="match status" value="1"/>
</dbReference>
<comment type="similarity">
    <text evidence="2">Belongs to the dermatopontin family.</text>
</comment>
<evidence type="ECO:0000256" key="1">
    <source>
        <dbReference type="ARBA" id="ARBA00004613"/>
    </source>
</evidence>
<organism evidence="6 7">
    <name type="scientific">Coilia grayii</name>
    <name type="common">Gray's grenadier anchovy</name>
    <dbReference type="NCBI Taxonomy" id="363190"/>
    <lineage>
        <taxon>Eukaryota</taxon>
        <taxon>Metazoa</taxon>
        <taxon>Chordata</taxon>
        <taxon>Craniata</taxon>
        <taxon>Vertebrata</taxon>
        <taxon>Euteleostomi</taxon>
        <taxon>Actinopterygii</taxon>
        <taxon>Neopterygii</taxon>
        <taxon>Teleostei</taxon>
        <taxon>Clupei</taxon>
        <taxon>Clupeiformes</taxon>
        <taxon>Clupeoidei</taxon>
        <taxon>Engraulidae</taxon>
        <taxon>Coilinae</taxon>
        <taxon>Coilia</taxon>
    </lineage>
</organism>
<keyword evidence="3" id="KW-0964">Secreted</keyword>
<evidence type="ECO:0000256" key="4">
    <source>
        <dbReference type="ARBA" id="ARBA00023157"/>
    </source>
</evidence>
<evidence type="ECO:0000256" key="3">
    <source>
        <dbReference type="ARBA" id="ARBA00022525"/>
    </source>
</evidence>
<keyword evidence="4" id="KW-1015">Disulfide bond</keyword>
<accession>A0ABD1JRK7</accession>
<evidence type="ECO:0000256" key="5">
    <source>
        <dbReference type="SAM" id="SignalP"/>
    </source>
</evidence>
<proteinExistence type="inferred from homology"/>
<name>A0ABD1JRK7_9TELE</name>